<proteinExistence type="predicted"/>
<evidence type="ECO:0000256" key="2">
    <source>
        <dbReference type="ARBA" id="ARBA00023125"/>
    </source>
</evidence>
<evidence type="ECO:0000256" key="3">
    <source>
        <dbReference type="ARBA" id="ARBA00023163"/>
    </source>
</evidence>
<dbReference type="InterPro" id="IPR050109">
    <property type="entry name" value="HTH-type_TetR-like_transc_reg"/>
</dbReference>
<organism evidence="7 8">
    <name type="scientific">Candidatus Ozemobacter sibiricus</name>
    <dbReference type="NCBI Taxonomy" id="2268124"/>
    <lineage>
        <taxon>Bacteria</taxon>
        <taxon>Candidatus Ozemobacteria</taxon>
        <taxon>Candidatus Ozemobacterales</taxon>
        <taxon>Candidatus Ozemobacteraceae</taxon>
        <taxon>Candidatus Ozemobacter</taxon>
    </lineage>
</organism>
<feature type="domain" description="HTH tetR-type" evidence="6">
    <location>
        <begin position="1"/>
        <end position="52"/>
    </location>
</feature>
<evidence type="ECO:0000256" key="4">
    <source>
        <dbReference type="PROSITE-ProRule" id="PRU00335"/>
    </source>
</evidence>
<keyword evidence="3" id="KW-0804">Transcription</keyword>
<dbReference type="GO" id="GO:0000976">
    <property type="term" value="F:transcription cis-regulatory region binding"/>
    <property type="evidence" value="ECO:0007669"/>
    <property type="project" value="TreeGrafter"/>
</dbReference>
<dbReference type="SUPFAM" id="SSF46689">
    <property type="entry name" value="Homeodomain-like"/>
    <property type="match status" value="1"/>
</dbReference>
<gene>
    <name evidence="7" type="ORF">OZSIB_1493</name>
</gene>
<keyword evidence="5" id="KW-1133">Transmembrane helix</keyword>
<evidence type="ECO:0000256" key="5">
    <source>
        <dbReference type="SAM" id="Phobius"/>
    </source>
</evidence>
<keyword evidence="5" id="KW-0812">Transmembrane</keyword>
<dbReference type="PANTHER" id="PTHR30055">
    <property type="entry name" value="HTH-TYPE TRANSCRIPTIONAL REGULATOR RUTR"/>
    <property type="match status" value="1"/>
</dbReference>
<evidence type="ECO:0000256" key="1">
    <source>
        <dbReference type="ARBA" id="ARBA00023015"/>
    </source>
</evidence>
<dbReference type="SUPFAM" id="SSF48498">
    <property type="entry name" value="Tetracyclin repressor-like, C-terminal domain"/>
    <property type="match status" value="1"/>
</dbReference>
<dbReference type="AlphaFoldDB" id="A0A367ZLZ4"/>
<keyword evidence="5" id="KW-0472">Membrane</keyword>
<dbReference type="Pfam" id="PF00440">
    <property type="entry name" value="TetR_N"/>
    <property type="match status" value="1"/>
</dbReference>
<feature type="DNA-binding region" description="H-T-H motif" evidence="4">
    <location>
        <begin position="15"/>
        <end position="34"/>
    </location>
</feature>
<keyword evidence="1" id="KW-0805">Transcription regulation</keyword>
<dbReference type="InterPro" id="IPR001647">
    <property type="entry name" value="HTH_TetR"/>
</dbReference>
<dbReference type="GO" id="GO:0003700">
    <property type="term" value="F:DNA-binding transcription factor activity"/>
    <property type="evidence" value="ECO:0007669"/>
    <property type="project" value="TreeGrafter"/>
</dbReference>
<protein>
    <recommendedName>
        <fullName evidence="6">HTH tetR-type domain-containing protein</fullName>
    </recommendedName>
</protein>
<accession>A0A367ZLZ4</accession>
<feature type="transmembrane region" description="Helical" evidence="5">
    <location>
        <begin position="133"/>
        <end position="151"/>
    </location>
</feature>
<dbReference type="Gene3D" id="1.10.357.10">
    <property type="entry name" value="Tetracycline Repressor, domain 2"/>
    <property type="match status" value="1"/>
</dbReference>
<reference evidence="7 8" key="1">
    <citation type="submission" date="2018-05" db="EMBL/GenBank/DDBJ databases">
        <title>A metagenomic window into the 2 km-deep terrestrial subsurface aquifer revealed taxonomically and functionally diverse microbial community comprising novel uncultured bacterial lineages.</title>
        <authorList>
            <person name="Kadnikov V.V."/>
            <person name="Mardanov A.V."/>
            <person name="Beletsky A.V."/>
            <person name="Banks D."/>
            <person name="Pimenov N.V."/>
            <person name="Frank Y.A."/>
            <person name="Karnachuk O.V."/>
            <person name="Ravin N.V."/>
        </authorList>
    </citation>
    <scope>NUCLEOTIDE SEQUENCE [LARGE SCALE GENOMIC DNA]</scope>
    <source>
        <strain evidence="7">BY5</strain>
    </source>
</reference>
<dbReference type="EMBL" id="QOQW01000023">
    <property type="protein sequence ID" value="RCK78391.1"/>
    <property type="molecule type" value="Genomic_DNA"/>
</dbReference>
<dbReference type="PANTHER" id="PTHR30055:SF234">
    <property type="entry name" value="HTH-TYPE TRANSCRIPTIONAL REGULATOR BETI"/>
    <property type="match status" value="1"/>
</dbReference>
<comment type="caution">
    <text evidence="7">The sequence shown here is derived from an EMBL/GenBank/DDBJ whole genome shotgun (WGS) entry which is preliminary data.</text>
</comment>
<dbReference type="Proteomes" id="UP000252355">
    <property type="component" value="Unassembled WGS sequence"/>
</dbReference>
<name>A0A367ZLZ4_9BACT</name>
<dbReference type="Gene3D" id="1.10.10.60">
    <property type="entry name" value="Homeodomain-like"/>
    <property type="match status" value="1"/>
</dbReference>
<sequence>MALELFARQGFEATTIDDLVVAADCGKGTFYRYFPNKEALLDQLLEDHFARLGDAIEQAVTANRPLPDKLLAASRAYVAVARHDRHLLRILEEVKVRMCHDLEQKLFRALTPQYVLLCSAIEAEIAAGRFRPLAPSLFLLALLGALHMLLFREIRLGRKATDSDLKQVLSIMLQGAMTTP</sequence>
<dbReference type="InterPro" id="IPR036271">
    <property type="entry name" value="Tet_transcr_reg_TetR-rel_C_sf"/>
</dbReference>
<evidence type="ECO:0000313" key="8">
    <source>
        <dbReference type="Proteomes" id="UP000252355"/>
    </source>
</evidence>
<keyword evidence="2 4" id="KW-0238">DNA-binding</keyword>
<dbReference type="PROSITE" id="PS50977">
    <property type="entry name" value="HTH_TETR_2"/>
    <property type="match status" value="1"/>
</dbReference>
<evidence type="ECO:0000313" key="7">
    <source>
        <dbReference type="EMBL" id="RCK78391.1"/>
    </source>
</evidence>
<evidence type="ECO:0000259" key="6">
    <source>
        <dbReference type="PROSITE" id="PS50977"/>
    </source>
</evidence>
<dbReference type="InterPro" id="IPR009057">
    <property type="entry name" value="Homeodomain-like_sf"/>
</dbReference>